<dbReference type="AlphaFoldDB" id="A0A1C3RJ49"/>
<dbReference type="STRING" id="1867952.MTBPR1_50052"/>
<organism evidence="1 2">
    <name type="scientific">Candidatus Terasakiella magnetica</name>
    <dbReference type="NCBI Taxonomy" id="1867952"/>
    <lineage>
        <taxon>Bacteria</taxon>
        <taxon>Pseudomonadati</taxon>
        <taxon>Pseudomonadota</taxon>
        <taxon>Alphaproteobacteria</taxon>
        <taxon>Rhodospirillales</taxon>
        <taxon>Terasakiellaceae</taxon>
        <taxon>Terasakiella</taxon>
    </lineage>
</organism>
<protein>
    <submittedName>
        <fullName evidence="1">Uncharacterized protein</fullName>
    </submittedName>
</protein>
<gene>
    <name evidence="1" type="ORF">MTBPR1_50052</name>
</gene>
<name>A0A1C3RJ49_9PROT</name>
<sequence length="50" mass="5984">MKLNFFGFDPSYHVARYKFVLREPKSFTPLYLAKHRQRAKDGDVIEEISH</sequence>
<dbReference type="RefSeq" id="WP_240492895.1">
    <property type="nucleotide sequence ID" value="NZ_FLYE01000044.1"/>
</dbReference>
<accession>A0A1C3RJ49</accession>
<evidence type="ECO:0000313" key="1">
    <source>
        <dbReference type="EMBL" id="SCA57296.1"/>
    </source>
</evidence>
<dbReference type="Proteomes" id="UP000231658">
    <property type="component" value="Unassembled WGS sequence"/>
</dbReference>
<reference evidence="1 2" key="1">
    <citation type="submission" date="2016-07" db="EMBL/GenBank/DDBJ databases">
        <authorList>
            <person name="Lefevre C.T."/>
        </authorList>
    </citation>
    <scope>NUCLEOTIDE SEQUENCE [LARGE SCALE GENOMIC DNA]</scope>
    <source>
        <strain evidence="1">PR1</strain>
    </source>
</reference>
<keyword evidence="2" id="KW-1185">Reference proteome</keyword>
<dbReference type="EMBL" id="FLYE01000044">
    <property type="protein sequence ID" value="SCA57296.1"/>
    <property type="molecule type" value="Genomic_DNA"/>
</dbReference>
<evidence type="ECO:0000313" key="2">
    <source>
        <dbReference type="Proteomes" id="UP000231658"/>
    </source>
</evidence>
<proteinExistence type="predicted"/>